<dbReference type="EMBL" id="CAEZVN010000002">
    <property type="protein sequence ID" value="CAB4623602.1"/>
    <property type="molecule type" value="Genomic_DNA"/>
</dbReference>
<name>A0A6J6IAK1_9ZZZZ</name>
<sequence>MATLYLDESKAKNYLFIGVLVQDGDAPRLRKRVSALKMPGQRSIHFVNEGDGRRKKLIQEYSELGIVAVKVISTRKNKLEAREDCVRALVHLAASMECHSLVFDRDESVITKDEQWLKSELRKVDKNAPIGFQHLSRHEEPILWIADALAWCDSRGGEWRKRIHSLIDAEVDISA</sequence>
<gene>
    <name evidence="1" type="ORF">UFOPK2001_00035</name>
</gene>
<reference evidence="1" key="1">
    <citation type="submission" date="2020-05" db="EMBL/GenBank/DDBJ databases">
        <authorList>
            <person name="Chiriac C."/>
            <person name="Salcher M."/>
            <person name="Ghai R."/>
            <person name="Kavagutti S V."/>
        </authorList>
    </citation>
    <scope>NUCLEOTIDE SEQUENCE</scope>
</reference>
<proteinExistence type="predicted"/>
<organism evidence="1">
    <name type="scientific">freshwater metagenome</name>
    <dbReference type="NCBI Taxonomy" id="449393"/>
    <lineage>
        <taxon>unclassified sequences</taxon>
        <taxon>metagenomes</taxon>
        <taxon>ecological metagenomes</taxon>
    </lineage>
</organism>
<protein>
    <submittedName>
        <fullName evidence="1">Unannotated protein</fullName>
    </submittedName>
</protein>
<accession>A0A6J6IAK1</accession>
<evidence type="ECO:0000313" key="1">
    <source>
        <dbReference type="EMBL" id="CAB4623602.1"/>
    </source>
</evidence>
<dbReference type="AlphaFoldDB" id="A0A6J6IAK1"/>